<protein>
    <submittedName>
        <fullName evidence="1">YhfG family protein</fullName>
    </submittedName>
</protein>
<proteinExistence type="predicted"/>
<organism evidence="1 2">
    <name type="scientific">Rahnella victoriana</name>
    <dbReference type="NCBI Taxonomy" id="1510570"/>
    <lineage>
        <taxon>Bacteria</taxon>
        <taxon>Pseudomonadati</taxon>
        <taxon>Pseudomonadota</taxon>
        <taxon>Gammaproteobacteria</taxon>
        <taxon>Enterobacterales</taxon>
        <taxon>Yersiniaceae</taxon>
        <taxon>Rahnella</taxon>
    </lineage>
</organism>
<sequence length="56" mass="6759">MAKKLTLRQQEKLFRERQRQNFQASSALDGVQVEVITLDNEQISQRLTELRKHYER</sequence>
<dbReference type="RefSeq" id="WP_119825276.1">
    <property type="nucleotide sequence ID" value="NZ_CBCSED010000008.1"/>
</dbReference>
<dbReference type="EMBL" id="JADOBH010000003">
    <property type="protein sequence ID" value="MBF7957248.1"/>
    <property type="molecule type" value="Genomic_DNA"/>
</dbReference>
<evidence type="ECO:0000313" key="1">
    <source>
        <dbReference type="EMBL" id="MBF7957248.1"/>
    </source>
</evidence>
<name>A0ABS0DYQ8_9GAMM</name>
<comment type="caution">
    <text evidence="1">The sequence shown here is derived from an EMBL/GenBank/DDBJ whole genome shotgun (WGS) entry which is preliminary data.</text>
</comment>
<dbReference type="Pfam" id="PF10832">
    <property type="entry name" value="YhfG"/>
    <property type="match status" value="1"/>
</dbReference>
<keyword evidence="2" id="KW-1185">Reference proteome</keyword>
<accession>A0ABS0DYQ8</accession>
<dbReference type="Proteomes" id="UP000600307">
    <property type="component" value="Unassembled WGS sequence"/>
</dbReference>
<evidence type="ECO:0000313" key="2">
    <source>
        <dbReference type="Proteomes" id="UP000600307"/>
    </source>
</evidence>
<gene>
    <name evidence="1" type="ORF">IV431_16955</name>
</gene>
<dbReference type="InterPro" id="IPR022541">
    <property type="entry name" value="YhfG"/>
</dbReference>
<reference evidence="1 2" key="1">
    <citation type="submission" date="2020-11" db="EMBL/GenBank/DDBJ databases">
        <title>Taxonomic investigation of Rahnella spp.</title>
        <authorList>
            <person name="Lee S.D."/>
        </authorList>
    </citation>
    <scope>NUCLEOTIDE SEQUENCE [LARGE SCALE GENOMIC DNA]</scope>
    <source>
        <strain evidence="1 2">SAP-10</strain>
    </source>
</reference>